<accession>A0A392SWE5</accession>
<evidence type="ECO:0000313" key="3">
    <source>
        <dbReference type="Proteomes" id="UP000265520"/>
    </source>
</evidence>
<feature type="non-terminal residue" evidence="2">
    <location>
        <position position="1"/>
    </location>
</feature>
<proteinExistence type="predicted"/>
<organism evidence="2 3">
    <name type="scientific">Trifolium medium</name>
    <dbReference type="NCBI Taxonomy" id="97028"/>
    <lineage>
        <taxon>Eukaryota</taxon>
        <taxon>Viridiplantae</taxon>
        <taxon>Streptophyta</taxon>
        <taxon>Embryophyta</taxon>
        <taxon>Tracheophyta</taxon>
        <taxon>Spermatophyta</taxon>
        <taxon>Magnoliopsida</taxon>
        <taxon>eudicotyledons</taxon>
        <taxon>Gunneridae</taxon>
        <taxon>Pentapetalae</taxon>
        <taxon>rosids</taxon>
        <taxon>fabids</taxon>
        <taxon>Fabales</taxon>
        <taxon>Fabaceae</taxon>
        <taxon>Papilionoideae</taxon>
        <taxon>50 kb inversion clade</taxon>
        <taxon>NPAAA clade</taxon>
        <taxon>Hologalegina</taxon>
        <taxon>IRL clade</taxon>
        <taxon>Trifolieae</taxon>
        <taxon>Trifolium</taxon>
    </lineage>
</organism>
<evidence type="ECO:0000313" key="1">
    <source>
        <dbReference type="EMBL" id="MCH97442.1"/>
    </source>
</evidence>
<sequence>RVDNVYGDRNLICTLLPASQAVEEPAAATA</sequence>
<comment type="caution">
    <text evidence="2">The sequence shown here is derived from an EMBL/GenBank/DDBJ whole genome shotgun (WGS) entry which is preliminary data.</text>
</comment>
<gene>
    <name evidence="1" type="ORF">A2U01_0018437</name>
</gene>
<dbReference type="EMBL" id="LXQA010034977">
    <property type="protein sequence ID" value="MCH97442.1"/>
    <property type="molecule type" value="Genomic_DNA"/>
</dbReference>
<dbReference type="AlphaFoldDB" id="A0A392SWE5"/>
<protein>
    <submittedName>
        <fullName evidence="2">Glycine dehydrogenase (Decarboxylating) mitochondrial-like</fullName>
    </submittedName>
</protein>
<evidence type="ECO:0000313" key="2">
    <source>
        <dbReference type="EMBL" id="MCI52544.1"/>
    </source>
</evidence>
<keyword evidence="3" id="KW-1185">Reference proteome</keyword>
<dbReference type="Proteomes" id="UP000265520">
    <property type="component" value="Unassembled WGS sequence"/>
</dbReference>
<dbReference type="EMBL" id="LXQA010448907">
    <property type="protein sequence ID" value="MCI52544.1"/>
    <property type="molecule type" value="Genomic_DNA"/>
</dbReference>
<name>A0A392SWE5_9FABA</name>
<reference evidence="2 3" key="1">
    <citation type="journal article" date="2018" name="Front. Plant Sci.">
        <title>Red Clover (Trifolium pratense) and Zigzag Clover (T. medium) - A Picture of Genomic Similarities and Differences.</title>
        <authorList>
            <person name="Dluhosova J."/>
            <person name="Istvanek J."/>
            <person name="Nedelnik J."/>
            <person name="Repkova J."/>
        </authorList>
    </citation>
    <scope>NUCLEOTIDE SEQUENCE [LARGE SCALE GENOMIC DNA]</scope>
    <source>
        <strain evidence="2">10/8</strain>
        <strain evidence="3">cv. 10/8</strain>
        <tissue evidence="2">Leaf</tissue>
    </source>
</reference>